<dbReference type="PANTHER" id="PTHR43952">
    <property type="entry name" value="MYB FAMILY TRANSCRIPTION FACTOR-RELATED"/>
    <property type="match status" value="1"/>
</dbReference>
<dbReference type="SUPFAM" id="SSF46689">
    <property type="entry name" value="Homeodomain-like"/>
    <property type="match status" value="1"/>
</dbReference>
<dbReference type="PANTHER" id="PTHR43952:SF75">
    <property type="entry name" value="PROTEIN RADIALIS-LIKE 6"/>
    <property type="match status" value="1"/>
</dbReference>
<dbReference type="OrthoDB" id="118550at2759"/>
<protein>
    <recommendedName>
        <fullName evidence="6">Myb-like domain-containing protein</fullName>
    </recommendedName>
</protein>
<keyword evidence="8" id="KW-1185">Reference proteome</keyword>
<accession>A0A484L7A4</accession>
<keyword evidence="5" id="KW-0539">Nucleus</keyword>
<dbReference type="GO" id="GO:0005634">
    <property type="term" value="C:nucleus"/>
    <property type="evidence" value="ECO:0007669"/>
    <property type="project" value="UniProtKB-SubCell"/>
</dbReference>
<proteinExistence type="predicted"/>
<keyword evidence="4" id="KW-0804">Transcription</keyword>
<dbReference type="EMBL" id="OOIL02001115">
    <property type="protein sequence ID" value="VFQ72170.1"/>
    <property type="molecule type" value="Genomic_DNA"/>
</dbReference>
<sequence>MASSSSSSSSASARSFGSSCIWTPRQNKVFEKALAQYDKDTPERWQNVAMAVGGGKSAAEVKRHYDILLEDLRRIESGHFPFPAYTGNSHLHYQL</sequence>
<keyword evidence="2" id="KW-0217">Developmental protein</keyword>
<evidence type="ECO:0000256" key="3">
    <source>
        <dbReference type="ARBA" id="ARBA00023015"/>
    </source>
</evidence>
<evidence type="ECO:0000256" key="1">
    <source>
        <dbReference type="ARBA" id="ARBA00004123"/>
    </source>
</evidence>
<dbReference type="GO" id="GO:0048262">
    <property type="term" value="P:determination of dorsal/ventral asymmetry"/>
    <property type="evidence" value="ECO:0007669"/>
    <property type="project" value="UniProtKB-ARBA"/>
</dbReference>
<comment type="subcellular location">
    <subcellularLocation>
        <location evidence="1">Nucleus</location>
    </subcellularLocation>
</comment>
<evidence type="ECO:0000313" key="7">
    <source>
        <dbReference type="EMBL" id="VFQ72170.1"/>
    </source>
</evidence>
<feature type="domain" description="Myb-like" evidence="6">
    <location>
        <begin position="18"/>
        <end position="71"/>
    </location>
</feature>
<evidence type="ECO:0000256" key="4">
    <source>
        <dbReference type="ARBA" id="ARBA00023163"/>
    </source>
</evidence>
<dbReference type="GO" id="GO:0010597">
    <property type="term" value="P:green leaf volatile biosynthetic process"/>
    <property type="evidence" value="ECO:0007669"/>
    <property type="project" value="UniProtKB-ARBA"/>
</dbReference>
<dbReference type="Gene3D" id="1.10.10.60">
    <property type="entry name" value="Homeodomain-like"/>
    <property type="match status" value="1"/>
</dbReference>
<dbReference type="AlphaFoldDB" id="A0A484L7A4"/>
<dbReference type="Proteomes" id="UP000595140">
    <property type="component" value="Unassembled WGS sequence"/>
</dbReference>
<dbReference type="Pfam" id="PF23082">
    <property type="entry name" value="Myb_DNA-binding_2"/>
    <property type="match status" value="1"/>
</dbReference>
<evidence type="ECO:0000256" key="2">
    <source>
        <dbReference type="ARBA" id="ARBA00022473"/>
    </source>
</evidence>
<dbReference type="CDD" id="cd00167">
    <property type="entry name" value="SANT"/>
    <property type="match status" value="1"/>
</dbReference>
<dbReference type="SMART" id="SM00717">
    <property type="entry name" value="SANT"/>
    <property type="match status" value="1"/>
</dbReference>
<evidence type="ECO:0000313" key="8">
    <source>
        <dbReference type="Proteomes" id="UP000595140"/>
    </source>
</evidence>
<gene>
    <name evidence="7" type="ORF">CCAM_LOCUS13946</name>
</gene>
<organism evidence="7 8">
    <name type="scientific">Cuscuta campestris</name>
    <dbReference type="NCBI Taxonomy" id="132261"/>
    <lineage>
        <taxon>Eukaryota</taxon>
        <taxon>Viridiplantae</taxon>
        <taxon>Streptophyta</taxon>
        <taxon>Embryophyta</taxon>
        <taxon>Tracheophyta</taxon>
        <taxon>Spermatophyta</taxon>
        <taxon>Magnoliopsida</taxon>
        <taxon>eudicotyledons</taxon>
        <taxon>Gunneridae</taxon>
        <taxon>Pentapetalae</taxon>
        <taxon>asterids</taxon>
        <taxon>lamiids</taxon>
        <taxon>Solanales</taxon>
        <taxon>Convolvulaceae</taxon>
        <taxon>Cuscuteae</taxon>
        <taxon>Cuscuta</taxon>
        <taxon>Cuscuta subgen. Grammica</taxon>
        <taxon>Cuscuta sect. Cleistogrammica</taxon>
    </lineage>
</organism>
<dbReference type="InterPro" id="IPR001005">
    <property type="entry name" value="SANT/Myb"/>
</dbReference>
<dbReference type="FunFam" id="1.10.10.60:FF:000154">
    <property type="entry name" value="Transcription factor SRM1"/>
    <property type="match status" value="1"/>
</dbReference>
<dbReference type="GO" id="GO:0003700">
    <property type="term" value="F:DNA-binding transcription factor activity"/>
    <property type="evidence" value="ECO:0007669"/>
    <property type="project" value="InterPro"/>
</dbReference>
<name>A0A484L7A4_9ASTE</name>
<dbReference type="GO" id="GO:0000976">
    <property type="term" value="F:transcription cis-regulatory region binding"/>
    <property type="evidence" value="ECO:0007669"/>
    <property type="project" value="UniProtKB-ARBA"/>
</dbReference>
<dbReference type="InterPro" id="IPR044636">
    <property type="entry name" value="RADIALIS-like"/>
</dbReference>
<dbReference type="InterPro" id="IPR009057">
    <property type="entry name" value="Homeodomain-like_sf"/>
</dbReference>
<dbReference type="GO" id="GO:0009908">
    <property type="term" value="P:flower development"/>
    <property type="evidence" value="ECO:0007669"/>
    <property type="project" value="UniProtKB-ARBA"/>
</dbReference>
<reference evidence="7 8" key="1">
    <citation type="submission" date="2018-04" db="EMBL/GenBank/DDBJ databases">
        <authorList>
            <person name="Vogel A."/>
        </authorList>
    </citation>
    <scope>NUCLEOTIDE SEQUENCE [LARGE SCALE GENOMIC DNA]</scope>
</reference>
<evidence type="ECO:0000259" key="6">
    <source>
        <dbReference type="SMART" id="SM00717"/>
    </source>
</evidence>
<evidence type="ECO:0000256" key="5">
    <source>
        <dbReference type="ARBA" id="ARBA00023242"/>
    </source>
</evidence>
<keyword evidence="3" id="KW-0805">Transcription regulation</keyword>